<evidence type="ECO:0000313" key="2">
    <source>
        <dbReference type="EMBL" id="RRC94648.1"/>
    </source>
</evidence>
<dbReference type="Proteomes" id="UP000280444">
    <property type="component" value="Unassembled WGS sequence"/>
</dbReference>
<keyword evidence="3" id="KW-1185">Reference proteome</keyword>
<dbReference type="EMBL" id="RQZF01000012">
    <property type="protein sequence ID" value="RRC94648.1"/>
    <property type="molecule type" value="Genomic_DNA"/>
</dbReference>
<accession>A0A3P1SBW7</accession>
<dbReference type="OrthoDB" id="4762866at2"/>
<organism evidence="2 3">
    <name type="scientific">Schaalia canis</name>
    <dbReference type="NCBI Taxonomy" id="100469"/>
    <lineage>
        <taxon>Bacteria</taxon>
        <taxon>Bacillati</taxon>
        <taxon>Actinomycetota</taxon>
        <taxon>Actinomycetes</taxon>
        <taxon>Actinomycetales</taxon>
        <taxon>Actinomycetaceae</taxon>
        <taxon>Schaalia</taxon>
    </lineage>
</organism>
<dbReference type="AlphaFoldDB" id="A0A3P1SBW7"/>
<sequence>MPGSRPISSRQPRDMRPSHRDRYPAQGDPTTCGIAALAVVSARHAARTGAPFATYLGASEGEALLVQQDMHEVAARTGLPWPQALGTSPWALATLAKRSTGMTYRILPWSKRAVGLVNEAIDAGHDAFVYTGGGAYVTGGGLLGGVLSAVAKVGVEWAPRHVVAVLAGEAPAGQVAIFEPTSGKVFRLDREELAAYSLGQSDKERLPHWGYWTRPLLAVVPIAGQVT</sequence>
<feature type="compositionally biased region" description="Polar residues" evidence="1">
    <location>
        <begin position="1"/>
        <end position="10"/>
    </location>
</feature>
<name>A0A3P1SBW7_9ACTO</name>
<reference evidence="2 3" key="1">
    <citation type="submission" date="2018-11" db="EMBL/GenBank/DDBJ databases">
        <title>Genomes From Bacteria Associated with the Canine Oral Cavity: a Test Case for Automated Genome-Based Taxonomic Assignment.</title>
        <authorList>
            <person name="Coil D.A."/>
            <person name="Jospin G."/>
            <person name="Darling A.E."/>
            <person name="Wallis C."/>
            <person name="Davis I.J."/>
            <person name="Harris S."/>
            <person name="Eisen J.A."/>
            <person name="Holcombe L.J."/>
            <person name="O'Flynn C."/>
        </authorList>
    </citation>
    <scope>NUCLEOTIDE SEQUENCE [LARGE SCALE GENOMIC DNA]</scope>
    <source>
        <strain evidence="2 3">OH770</strain>
    </source>
</reference>
<evidence type="ECO:0000256" key="1">
    <source>
        <dbReference type="SAM" id="MobiDB-lite"/>
    </source>
</evidence>
<feature type="region of interest" description="Disordered" evidence="1">
    <location>
        <begin position="1"/>
        <end position="28"/>
    </location>
</feature>
<evidence type="ECO:0000313" key="3">
    <source>
        <dbReference type="Proteomes" id="UP000280444"/>
    </source>
</evidence>
<proteinExistence type="predicted"/>
<comment type="caution">
    <text evidence="2">The sequence shown here is derived from an EMBL/GenBank/DDBJ whole genome shotgun (WGS) entry which is preliminary data.</text>
</comment>
<protein>
    <recommendedName>
        <fullName evidence="4">Peptidase C39-like domain-containing protein</fullName>
    </recommendedName>
</protein>
<evidence type="ECO:0008006" key="4">
    <source>
        <dbReference type="Google" id="ProtNLM"/>
    </source>
</evidence>
<gene>
    <name evidence="2" type="ORF">EII11_09490</name>
</gene>
<feature type="compositionally biased region" description="Basic and acidic residues" evidence="1">
    <location>
        <begin position="11"/>
        <end position="23"/>
    </location>
</feature>